<dbReference type="Proteomes" id="UP000274131">
    <property type="component" value="Unassembled WGS sequence"/>
</dbReference>
<reference evidence="3" key="1">
    <citation type="submission" date="2017-02" db="UniProtKB">
        <authorList>
            <consortium name="WormBaseParasite"/>
        </authorList>
    </citation>
    <scope>IDENTIFICATION</scope>
</reference>
<protein>
    <submittedName>
        <fullName evidence="3">DUF288 domain-containing protein</fullName>
    </submittedName>
</protein>
<evidence type="ECO:0000313" key="2">
    <source>
        <dbReference type="Proteomes" id="UP000274131"/>
    </source>
</evidence>
<dbReference type="STRING" id="51028.A0A0N4VPS3"/>
<proteinExistence type="predicted"/>
<dbReference type="Pfam" id="PF03385">
    <property type="entry name" value="STELLO"/>
    <property type="match status" value="1"/>
</dbReference>
<evidence type="ECO:0000313" key="3">
    <source>
        <dbReference type="WBParaSite" id="EVEC_0001300701-mRNA-1"/>
    </source>
</evidence>
<sequence>MKVSKKFVVVTSIIPPSEDIKALATNENWTVVVVADQKTPKDWYSPKVHFLSVEIQNDLGYSVLKHVPYNSYTRKVIGYLYAIERGAEWIYDTDDDNKPYEMPLQQGKFILSPALFQTYSFFGRPDIWPRGFPLEYVKKQKNNPHQYSLCRQVKTPVIQQGIVRKDPDVDAIYRLLNAEPEIGLNEEFSPFAPTVVLGTNVYSPFNSQNTLFHKSAFFTLWLPVSVAFRVTDIWRSYFAQKLIHLIGENIAFYPVNAVQNRNPHNYLNDFKEEKLLYGDAGRMVGYLSEWNCSKTLLEECIVSLAEDFALNGFWEKSDVYLAKAWVDDLKKLNYTLMKFICPYSCKVIIELIIRFPLMTDDNEKYETERNETIRHINCRRANLEIVHDVKNATTFEIRKEQQAINSFRELDEWCNYTDDSFNETDVQCEFADRLAAKHSNSRLKEYEQIAYKNFPRLHPKMNYIHLAESQMVKGYFGFYCATKAIELRLQN</sequence>
<dbReference type="OrthoDB" id="6045904at2759"/>
<dbReference type="EMBL" id="UXUI01013623">
    <property type="protein sequence ID" value="VDD97418.1"/>
    <property type="molecule type" value="Genomic_DNA"/>
</dbReference>
<reference evidence="1 2" key="2">
    <citation type="submission" date="2018-10" db="EMBL/GenBank/DDBJ databases">
        <authorList>
            <consortium name="Pathogen Informatics"/>
        </authorList>
    </citation>
    <scope>NUCLEOTIDE SEQUENCE [LARGE SCALE GENOMIC DNA]</scope>
</reference>
<dbReference type="PANTHER" id="PTHR31362">
    <property type="entry name" value="GLYCOSYLTRANSFERASE STELLO1-RELATED"/>
    <property type="match status" value="1"/>
</dbReference>
<dbReference type="PANTHER" id="PTHR31362:SF0">
    <property type="entry name" value="EXOSTOSIN DOMAIN-CONTAINING PROTEIN-RELATED"/>
    <property type="match status" value="1"/>
</dbReference>
<dbReference type="AlphaFoldDB" id="A0A0N4VPS3"/>
<organism evidence="3">
    <name type="scientific">Enterobius vermicularis</name>
    <name type="common">Human pinworm</name>
    <dbReference type="NCBI Taxonomy" id="51028"/>
    <lineage>
        <taxon>Eukaryota</taxon>
        <taxon>Metazoa</taxon>
        <taxon>Ecdysozoa</taxon>
        <taxon>Nematoda</taxon>
        <taxon>Chromadorea</taxon>
        <taxon>Rhabditida</taxon>
        <taxon>Spirurina</taxon>
        <taxon>Oxyuridomorpha</taxon>
        <taxon>Oxyuroidea</taxon>
        <taxon>Oxyuridae</taxon>
        <taxon>Enterobius</taxon>
    </lineage>
</organism>
<dbReference type="InterPro" id="IPR005049">
    <property type="entry name" value="STL-like"/>
</dbReference>
<keyword evidence="2" id="KW-1185">Reference proteome</keyword>
<evidence type="ECO:0000313" key="1">
    <source>
        <dbReference type="EMBL" id="VDD97418.1"/>
    </source>
</evidence>
<accession>A0A0N4VPS3</accession>
<dbReference type="WBParaSite" id="EVEC_0001300701-mRNA-1">
    <property type="protein sequence ID" value="EVEC_0001300701-mRNA-1"/>
    <property type="gene ID" value="EVEC_0001300701"/>
</dbReference>
<name>A0A0N4VPS3_ENTVE</name>
<gene>
    <name evidence="1" type="ORF">EVEC_LOCUS12169</name>
</gene>